<dbReference type="EMBL" id="CAJNDS010000943">
    <property type="protein sequence ID" value="CAE7241562.1"/>
    <property type="molecule type" value="Genomic_DNA"/>
</dbReference>
<dbReference type="Gene3D" id="1.10.238.10">
    <property type="entry name" value="EF-hand"/>
    <property type="match status" value="2"/>
</dbReference>
<dbReference type="Pfam" id="PF13499">
    <property type="entry name" value="EF-hand_7"/>
    <property type="match status" value="2"/>
</dbReference>
<evidence type="ECO:0000313" key="9">
    <source>
        <dbReference type="Proteomes" id="UP000604046"/>
    </source>
</evidence>
<dbReference type="OrthoDB" id="26525at2759"/>
<keyword evidence="4" id="KW-0106">Calcium</keyword>
<dbReference type="Proteomes" id="UP000604046">
    <property type="component" value="Unassembled WGS sequence"/>
</dbReference>
<proteinExistence type="predicted"/>
<dbReference type="InterPro" id="IPR002048">
    <property type="entry name" value="EF_hand_dom"/>
</dbReference>
<feature type="domain" description="EF-hand" evidence="7">
    <location>
        <begin position="44"/>
        <end position="79"/>
    </location>
</feature>
<dbReference type="GO" id="GO:0005509">
    <property type="term" value="F:calcium ion binding"/>
    <property type="evidence" value="ECO:0007669"/>
    <property type="project" value="InterPro"/>
</dbReference>
<feature type="domain" description="EF-hand" evidence="7">
    <location>
        <begin position="81"/>
        <end position="116"/>
    </location>
</feature>
<sequence length="149" mass="16760">MVQLTEEQITEFREAFLLFDSKDGDGTIATKDLGTVMRCLGQNPTESELKDMVNEVDPDDTGKLDFPTFLSLMASKVNEEDTEQELLEAFRVFDRDGTGFIDAAELRKIMKRLGDQLPPHPSDPVEPDTPPEGDGLINYEEFVKMMLAK</sequence>
<dbReference type="AlphaFoldDB" id="A0A812L5B3"/>
<dbReference type="SUPFAM" id="SSF47473">
    <property type="entry name" value="EF-hand"/>
    <property type="match status" value="1"/>
</dbReference>
<dbReference type="InterPro" id="IPR050230">
    <property type="entry name" value="CALM/Myosin/TropC-like"/>
</dbReference>
<evidence type="ECO:0000256" key="5">
    <source>
        <dbReference type="ARBA" id="ARBA00022990"/>
    </source>
</evidence>
<gene>
    <name evidence="8" type="ORF">SNAT2548_LOCUS10936</name>
</gene>
<organism evidence="8 9">
    <name type="scientific">Symbiodinium natans</name>
    <dbReference type="NCBI Taxonomy" id="878477"/>
    <lineage>
        <taxon>Eukaryota</taxon>
        <taxon>Sar</taxon>
        <taxon>Alveolata</taxon>
        <taxon>Dinophyceae</taxon>
        <taxon>Suessiales</taxon>
        <taxon>Symbiodiniaceae</taxon>
        <taxon>Symbiodinium</taxon>
    </lineage>
</organism>
<evidence type="ECO:0000256" key="4">
    <source>
        <dbReference type="ARBA" id="ARBA00022837"/>
    </source>
</evidence>
<accession>A0A812L5B3</accession>
<evidence type="ECO:0000256" key="6">
    <source>
        <dbReference type="SAM" id="MobiDB-lite"/>
    </source>
</evidence>
<comment type="caution">
    <text evidence="8">The sequence shown here is derived from an EMBL/GenBank/DDBJ whole genome shotgun (WGS) entry which is preliminary data.</text>
</comment>
<name>A0A812L5B3_9DINO</name>
<evidence type="ECO:0000256" key="2">
    <source>
        <dbReference type="ARBA" id="ARBA00022723"/>
    </source>
</evidence>
<evidence type="ECO:0000256" key="1">
    <source>
        <dbReference type="ARBA" id="ARBA00020786"/>
    </source>
</evidence>
<dbReference type="InterPro" id="IPR018247">
    <property type="entry name" value="EF_Hand_1_Ca_BS"/>
</dbReference>
<keyword evidence="9" id="KW-1185">Reference proteome</keyword>
<dbReference type="InterPro" id="IPR011992">
    <property type="entry name" value="EF-hand-dom_pair"/>
</dbReference>
<keyword evidence="2" id="KW-0479">Metal-binding</keyword>
<evidence type="ECO:0000313" key="8">
    <source>
        <dbReference type="EMBL" id="CAE7241562.1"/>
    </source>
</evidence>
<evidence type="ECO:0000256" key="3">
    <source>
        <dbReference type="ARBA" id="ARBA00022737"/>
    </source>
</evidence>
<dbReference type="PROSITE" id="PS00018">
    <property type="entry name" value="EF_HAND_1"/>
    <property type="match status" value="1"/>
</dbReference>
<dbReference type="PANTHER" id="PTHR23048">
    <property type="entry name" value="MYOSIN LIGHT CHAIN 1, 3"/>
    <property type="match status" value="1"/>
</dbReference>
<feature type="domain" description="EF-hand" evidence="7">
    <location>
        <begin position="7"/>
        <end position="43"/>
    </location>
</feature>
<feature type="region of interest" description="Disordered" evidence="6">
    <location>
        <begin position="113"/>
        <end position="134"/>
    </location>
</feature>
<dbReference type="SMART" id="SM00054">
    <property type="entry name" value="EFh"/>
    <property type="match status" value="3"/>
</dbReference>
<dbReference type="GO" id="GO:0016460">
    <property type="term" value="C:myosin II complex"/>
    <property type="evidence" value="ECO:0007669"/>
    <property type="project" value="TreeGrafter"/>
</dbReference>
<keyword evidence="3" id="KW-0677">Repeat</keyword>
<protein>
    <recommendedName>
        <fullName evidence="1">Calmodulin</fullName>
    </recommendedName>
</protein>
<dbReference type="PANTHER" id="PTHR23048:SF0">
    <property type="entry name" value="CALMODULIN LIKE 3"/>
    <property type="match status" value="1"/>
</dbReference>
<evidence type="ECO:0000259" key="7">
    <source>
        <dbReference type="PROSITE" id="PS50222"/>
    </source>
</evidence>
<dbReference type="CDD" id="cd00051">
    <property type="entry name" value="EFh"/>
    <property type="match status" value="2"/>
</dbReference>
<reference evidence="8" key="1">
    <citation type="submission" date="2021-02" db="EMBL/GenBank/DDBJ databases">
        <authorList>
            <person name="Dougan E. K."/>
            <person name="Rhodes N."/>
            <person name="Thang M."/>
            <person name="Chan C."/>
        </authorList>
    </citation>
    <scope>NUCLEOTIDE SEQUENCE</scope>
</reference>
<dbReference type="PROSITE" id="PS50222">
    <property type="entry name" value="EF_HAND_2"/>
    <property type="match status" value="3"/>
</dbReference>
<dbReference type="FunFam" id="1.10.238.10:FF:000527">
    <property type="entry name" value="Calmodulin-3"/>
    <property type="match status" value="1"/>
</dbReference>
<keyword evidence="5" id="KW-0007">Acetylation</keyword>